<dbReference type="RefSeq" id="WP_220681098.1">
    <property type="nucleotide sequence ID" value="NZ_CP037968.1"/>
</dbReference>
<reference evidence="2" key="1">
    <citation type="journal article" date="2005" name="Int. J. Syst. Evol. Microbiol.">
        <title>Methanofollis formosanus sp. nov., isolated from a fish pond.</title>
        <authorList>
            <person name="Wu S.Y."/>
            <person name="Chen S.C."/>
            <person name="Lai M.C."/>
        </authorList>
    </citation>
    <scope>NUCLEOTIDE SEQUENCE</scope>
    <source>
        <strain evidence="2">ML15</strain>
    </source>
</reference>
<protein>
    <submittedName>
        <fullName evidence="2">Uncharacterized protein</fullName>
    </submittedName>
</protein>
<keyword evidence="3" id="KW-1185">Reference proteome</keyword>
<organism evidence="2 3">
    <name type="scientific">Methanofollis formosanus</name>
    <dbReference type="NCBI Taxonomy" id="299308"/>
    <lineage>
        <taxon>Archaea</taxon>
        <taxon>Methanobacteriati</taxon>
        <taxon>Methanobacteriota</taxon>
        <taxon>Stenosarchaea group</taxon>
        <taxon>Methanomicrobia</taxon>
        <taxon>Methanomicrobiales</taxon>
        <taxon>Methanomicrobiaceae</taxon>
        <taxon>Methanofollis</taxon>
    </lineage>
</organism>
<accession>A0A8G1A2F0</accession>
<reference evidence="2" key="2">
    <citation type="submission" date="2019-03" db="EMBL/GenBank/DDBJ databases">
        <authorList>
            <person name="Chen S.-C."/>
            <person name="Wu S.-Y."/>
            <person name="Lai M.-C."/>
        </authorList>
    </citation>
    <scope>NUCLEOTIDE SEQUENCE</scope>
    <source>
        <strain evidence="2">ML15</strain>
    </source>
</reference>
<dbReference type="Proteomes" id="UP000826709">
    <property type="component" value="Chromosome"/>
</dbReference>
<dbReference type="KEGG" id="mfk:E2N92_10300"/>
<sequence length="176" mass="20413">MDFVCRGGKEREHMEKRTLIRTFFILLALLLAGVIMVPVMSASDEECESSTIIGIDVPVPEPTVVPSDETLQSLREKDDGVIIDDTIVYLTYWNERMKWNLSEEEIKSCSRDLEEEVLVRYYDEDHDYYHINDLDIFGEALGPVLGLNKEHVVAFVQTHREQLVIDRQNHHRPPEL</sequence>
<keyword evidence="1" id="KW-1133">Transmembrane helix</keyword>
<dbReference type="AlphaFoldDB" id="A0A8G1A2F0"/>
<evidence type="ECO:0000313" key="2">
    <source>
        <dbReference type="EMBL" id="QYZ79791.1"/>
    </source>
</evidence>
<gene>
    <name evidence="2" type="ORF">E2N92_10300</name>
</gene>
<proteinExistence type="predicted"/>
<dbReference type="OrthoDB" id="112111at2157"/>
<evidence type="ECO:0000256" key="1">
    <source>
        <dbReference type="SAM" id="Phobius"/>
    </source>
</evidence>
<feature type="transmembrane region" description="Helical" evidence="1">
    <location>
        <begin position="20"/>
        <end position="40"/>
    </location>
</feature>
<keyword evidence="1" id="KW-0812">Transmembrane</keyword>
<dbReference type="EMBL" id="CP037968">
    <property type="protein sequence ID" value="QYZ79791.1"/>
    <property type="molecule type" value="Genomic_DNA"/>
</dbReference>
<evidence type="ECO:0000313" key="3">
    <source>
        <dbReference type="Proteomes" id="UP000826709"/>
    </source>
</evidence>
<name>A0A8G1A2F0_9EURY</name>
<keyword evidence="1" id="KW-0472">Membrane</keyword>